<dbReference type="PANTHER" id="PTHR24413">
    <property type="entry name" value="SPECKLE-TYPE POZ PROTEIN"/>
    <property type="match status" value="1"/>
</dbReference>
<sequence>MNVLEPRNLCIFWCNDHLYVKSVTVDMMEMPSRDNGSKNTKIFTNVYGKWTVTILSVGYYPSLIGIIFLDPVFKKKLVDWKQVNIEVDCKNSNGYNESVTAENLEKTTFVFQTSSNQGSYCTLSYQINIKIKMPEISIIEDKRFGTKNHLKSLFDSGKDSDITIKAEEKEIKVHKLILKRSEVFAKMLNGTSKETQSKIIEIKDIKYEVIVEMCRFLYYDEIPKIDSLALPLLIAADKYMINDLANKCEKFLMLNITIGNFHEVLVTADQLNKNKLREATIDYIIANRKSIFPSVTWKTLKTNHMQLAMLVMEKFMLKDA</sequence>
<reference evidence="2" key="1">
    <citation type="submission" date="2021-03" db="EMBL/GenBank/DDBJ databases">
        <title>Chromosome level genome of the anhydrobiotic midge Polypedilum vanderplanki.</title>
        <authorList>
            <person name="Yoshida Y."/>
            <person name="Kikawada T."/>
            <person name="Gusev O."/>
        </authorList>
    </citation>
    <scope>NUCLEOTIDE SEQUENCE</scope>
    <source>
        <strain evidence="2">NIAS01</strain>
        <tissue evidence="2">Whole body or cell culture</tissue>
    </source>
</reference>
<evidence type="ECO:0000313" key="3">
    <source>
        <dbReference type="Proteomes" id="UP001107558"/>
    </source>
</evidence>
<dbReference type="Gene3D" id="3.30.710.10">
    <property type="entry name" value="Potassium Channel Kv1.1, Chain A"/>
    <property type="match status" value="1"/>
</dbReference>
<dbReference type="Pfam" id="PF00651">
    <property type="entry name" value="BTB"/>
    <property type="match status" value="1"/>
</dbReference>
<accession>A0A9J6BLF4</accession>
<dbReference type="InterPro" id="IPR000210">
    <property type="entry name" value="BTB/POZ_dom"/>
</dbReference>
<evidence type="ECO:0000259" key="1">
    <source>
        <dbReference type="PROSITE" id="PS50097"/>
    </source>
</evidence>
<keyword evidence="3" id="KW-1185">Reference proteome</keyword>
<proteinExistence type="predicted"/>
<dbReference type="PROSITE" id="PS50097">
    <property type="entry name" value="BTB"/>
    <property type="match status" value="1"/>
</dbReference>
<protein>
    <recommendedName>
        <fullName evidence="1">BTB domain-containing protein</fullName>
    </recommendedName>
</protein>
<dbReference type="SMART" id="SM00225">
    <property type="entry name" value="BTB"/>
    <property type="match status" value="1"/>
</dbReference>
<gene>
    <name evidence="2" type="ORF">PVAND_000939</name>
</gene>
<name>A0A9J6BLF4_POLVA</name>
<feature type="domain" description="BTB" evidence="1">
    <location>
        <begin position="160"/>
        <end position="226"/>
    </location>
</feature>
<evidence type="ECO:0000313" key="2">
    <source>
        <dbReference type="EMBL" id="KAG5670692.1"/>
    </source>
</evidence>
<organism evidence="2 3">
    <name type="scientific">Polypedilum vanderplanki</name>
    <name type="common">Sleeping chironomid midge</name>
    <dbReference type="NCBI Taxonomy" id="319348"/>
    <lineage>
        <taxon>Eukaryota</taxon>
        <taxon>Metazoa</taxon>
        <taxon>Ecdysozoa</taxon>
        <taxon>Arthropoda</taxon>
        <taxon>Hexapoda</taxon>
        <taxon>Insecta</taxon>
        <taxon>Pterygota</taxon>
        <taxon>Neoptera</taxon>
        <taxon>Endopterygota</taxon>
        <taxon>Diptera</taxon>
        <taxon>Nematocera</taxon>
        <taxon>Chironomoidea</taxon>
        <taxon>Chironomidae</taxon>
        <taxon>Chironominae</taxon>
        <taxon>Polypedilum</taxon>
        <taxon>Polypedilum</taxon>
    </lineage>
</organism>
<dbReference type="SUPFAM" id="SSF54695">
    <property type="entry name" value="POZ domain"/>
    <property type="match status" value="1"/>
</dbReference>
<dbReference type="Proteomes" id="UP001107558">
    <property type="component" value="Chromosome 3"/>
</dbReference>
<dbReference type="InterPro" id="IPR011333">
    <property type="entry name" value="SKP1/BTB/POZ_sf"/>
</dbReference>
<dbReference type="Gene3D" id="1.25.40.420">
    <property type="match status" value="1"/>
</dbReference>
<comment type="caution">
    <text evidence="2">The sequence shown here is derived from an EMBL/GenBank/DDBJ whole genome shotgun (WGS) entry which is preliminary data.</text>
</comment>
<dbReference type="EMBL" id="JADBJN010000003">
    <property type="protein sequence ID" value="KAG5670692.1"/>
    <property type="molecule type" value="Genomic_DNA"/>
</dbReference>
<dbReference type="OrthoDB" id="6359816at2759"/>
<dbReference type="AlphaFoldDB" id="A0A9J6BLF4"/>